<feature type="compositionally biased region" description="Basic residues" evidence="1">
    <location>
        <begin position="10"/>
        <end position="19"/>
    </location>
</feature>
<dbReference type="PANTHER" id="PTHR13138:SF3">
    <property type="entry name" value="CD2 ANTIGEN CYTOPLASMIC TAIL-BINDING PROTEIN 2"/>
    <property type="match status" value="1"/>
</dbReference>
<comment type="caution">
    <text evidence="2">The sequence shown here is derived from an EMBL/GenBank/DDBJ whole genome shotgun (WGS) entry which is preliminary data.</text>
</comment>
<accession>A0A835LDI7</accession>
<organism evidence="2 3">
    <name type="scientific">Coptis chinensis</name>
    <dbReference type="NCBI Taxonomy" id="261450"/>
    <lineage>
        <taxon>Eukaryota</taxon>
        <taxon>Viridiplantae</taxon>
        <taxon>Streptophyta</taxon>
        <taxon>Embryophyta</taxon>
        <taxon>Tracheophyta</taxon>
        <taxon>Spermatophyta</taxon>
        <taxon>Magnoliopsida</taxon>
        <taxon>Ranunculales</taxon>
        <taxon>Ranunculaceae</taxon>
        <taxon>Coptidoideae</taxon>
        <taxon>Coptis</taxon>
    </lineage>
</organism>
<protein>
    <submittedName>
        <fullName evidence="2">Uncharacterized protein</fullName>
    </submittedName>
</protein>
<dbReference type="OrthoDB" id="331341at2759"/>
<evidence type="ECO:0000313" key="3">
    <source>
        <dbReference type="Proteomes" id="UP000631114"/>
    </source>
</evidence>
<dbReference type="Proteomes" id="UP000631114">
    <property type="component" value="Unassembled WGS sequence"/>
</dbReference>
<dbReference type="GO" id="GO:0005682">
    <property type="term" value="C:U5 snRNP"/>
    <property type="evidence" value="ECO:0007669"/>
    <property type="project" value="InterPro"/>
</dbReference>
<proteinExistence type="predicted"/>
<gene>
    <name evidence="2" type="ORF">IFM89_011687</name>
</gene>
<feature type="region of interest" description="Disordered" evidence="1">
    <location>
        <begin position="1"/>
        <end position="26"/>
    </location>
</feature>
<name>A0A835LDI7_9MAGN</name>
<sequence length="236" mass="26830">MMYKLEQKKARFPKGKKVKSVGDDDELPPVAVSIGPSCETVDLSDPQEAAKERATTELFIEQGGKGILKDVSAAEVTYKIQLTYCFLNLLPEAINLSIWNKRGRKAINFDDDGNFVEYVRENEVKDAWLDSVIVDSRHAEKKIVEPNTEEEIPDLSSDDIGKMKRRIADLLEPEETVKHLSSSGFDYDLEKNALQALRRLKGTSTDRKEKMPEDIKHMFDQLIEDSMKLMENGNYS</sequence>
<reference evidence="2 3" key="1">
    <citation type="submission" date="2020-10" db="EMBL/GenBank/DDBJ databases">
        <title>The Coptis chinensis genome and diversification of protoberbering-type alkaloids.</title>
        <authorList>
            <person name="Wang B."/>
            <person name="Shu S."/>
            <person name="Song C."/>
            <person name="Liu Y."/>
        </authorList>
    </citation>
    <scope>NUCLEOTIDE SEQUENCE [LARGE SCALE GENOMIC DNA]</scope>
    <source>
        <strain evidence="2">HL-2020</strain>
        <tissue evidence="2">Leaf</tissue>
    </source>
</reference>
<keyword evidence="3" id="KW-1185">Reference proteome</keyword>
<evidence type="ECO:0000313" key="2">
    <source>
        <dbReference type="EMBL" id="KAF9588487.1"/>
    </source>
</evidence>
<dbReference type="EMBL" id="JADFTS010000009">
    <property type="protein sequence ID" value="KAF9588487.1"/>
    <property type="molecule type" value="Genomic_DNA"/>
</dbReference>
<dbReference type="InterPro" id="IPR039905">
    <property type="entry name" value="CD2BP2/Lin1"/>
</dbReference>
<evidence type="ECO:0000256" key="1">
    <source>
        <dbReference type="SAM" id="MobiDB-lite"/>
    </source>
</evidence>
<dbReference type="AlphaFoldDB" id="A0A835LDI7"/>
<dbReference type="PANTHER" id="PTHR13138">
    <property type="entry name" value="PROTEIN LIN1"/>
    <property type="match status" value="1"/>
</dbReference>